<reference evidence="2" key="1">
    <citation type="submission" date="2020-05" db="EMBL/GenBank/DDBJ databases">
        <authorList>
            <person name="Chiriac C."/>
            <person name="Salcher M."/>
            <person name="Ghai R."/>
            <person name="Kavagutti S V."/>
        </authorList>
    </citation>
    <scope>NUCLEOTIDE SEQUENCE</scope>
</reference>
<feature type="transmembrane region" description="Helical" evidence="1">
    <location>
        <begin position="358"/>
        <end position="380"/>
    </location>
</feature>
<keyword evidence="1" id="KW-0472">Membrane</keyword>
<accession>A0A6J6KJD5</accession>
<feature type="transmembrane region" description="Helical" evidence="1">
    <location>
        <begin position="203"/>
        <end position="220"/>
    </location>
</feature>
<dbReference type="EMBL" id="CAEZWL010000006">
    <property type="protein sequence ID" value="CAB4649642.1"/>
    <property type="molecule type" value="Genomic_DNA"/>
</dbReference>
<gene>
    <name evidence="2" type="ORF">UFOPK2243_00399</name>
</gene>
<keyword evidence="1" id="KW-0812">Transmembrane</keyword>
<evidence type="ECO:0000313" key="2">
    <source>
        <dbReference type="EMBL" id="CAB4649642.1"/>
    </source>
</evidence>
<protein>
    <submittedName>
        <fullName evidence="2">Unannotated protein</fullName>
    </submittedName>
</protein>
<feature type="transmembrane region" description="Helical" evidence="1">
    <location>
        <begin position="99"/>
        <end position="119"/>
    </location>
</feature>
<organism evidence="2">
    <name type="scientific">freshwater metagenome</name>
    <dbReference type="NCBI Taxonomy" id="449393"/>
    <lineage>
        <taxon>unclassified sequences</taxon>
        <taxon>metagenomes</taxon>
        <taxon>ecological metagenomes</taxon>
    </lineage>
</organism>
<keyword evidence="1" id="KW-1133">Transmembrane helix</keyword>
<evidence type="ECO:0000256" key="1">
    <source>
        <dbReference type="SAM" id="Phobius"/>
    </source>
</evidence>
<feature type="transmembrane region" description="Helical" evidence="1">
    <location>
        <begin position="131"/>
        <end position="156"/>
    </location>
</feature>
<feature type="transmembrane region" description="Helical" evidence="1">
    <location>
        <begin position="328"/>
        <end position="346"/>
    </location>
</feature>
<feature type="transmembrane region" description="Helical" evidence="1">
    <location>
        <begin position="168"/>
        <end position="191"/>
    </location>
</feature>
<name>A0A6J6KJD5_9ZZZZ</name>
<feature type="transmembrane region" description="Helical" evidence="1">
    <location>
        <begin position="259"/>
        <end position="277"/>
    </location>
</feature>
<sequence>MKLRISKPLATLIFLALLATLLGVFKFSSCEGNGWATPAQYIQACYSDIPALYGERDLDKDQWSYSSTTDAVEYPVLTGTVMWIFALATPAGENEIRTYYRINIAFLAALFILIAIIVYRIRPEFAYLTTLAPAAVGSLYINWDLWAIISMMLSIYWFDRKKYKHSAIAIGVSISTKFLPVFLLLPIVLILWRRNEVKELIRYIAITVLTFATINLPVLLTTPEGWLRFYELNFDRGQDWGSLWYALTSLGVNLGNTNFFAILALFVSVLFVSLLIFSTKNVITLADVSFIVLALVMIASKVYSPQYILWLVPLAVIAMSTRKDLHAFWIWQIAEVIYHVAIWQHLATVTGAKFGLPLGGYALITLIRILACLYFLGVLVKKQAKGGQFPHEFLFKSADSYP</sequence>
<dbReference type="AlphaFoldDB" id="A0A6J6KJD5"/>
<proteinExistence type="predicted"/>